<sequence length="196" mass="23103">MLEAELHEWIRRVNTGDQEAFRTIYNYSKDHVFQTVHFLVGGQDACDVVNEVYAELFKSLHSYHFQKPFLAWVNGIAIRQTHNWNRRIWRRFRLLDRCKQLMDFTAQAPDAEQIHLSKERGNELIGLVRKLPFKQRVVVVLRYFHEHSLEEIAQLLDIPVGTVKSRHHTALAKLRVQANFLRKEQEEASLCPSNSN</sequence>
<dbReference type="NCBIfam" id="NF009195">
    <property type="entry name" value="PRK12543.1"/>
    <property type="match status" value="1"/>
</dbReference>
<protein>
    <submittedName>
        <fullName evidence="6">RNA polymerase subunit sigma</fullName>
    </submittedName>
</protein>
<dbReference type="InterPro" id="IPR013324">
    <property type="entry name" value="RNA_pol_sigma_r3/r4-like"/>
</dbReference>
<evidence type="ECO:0000256" key="4">
    <source>
        <dbReference type="ARBA" id="ARBA00023163"/>
    </source>
</evidence>
<evidence type="ECO:0000256" key="2">
    <source>
        <dbReference type="ARBA" id="ARBA00023015"/>
    </source>
</evidence>
<dbReference type="Gene3D" id="1.10.1740.10">
    <property type="match status" value="1"/>
</dbReference>
<dbReference type="InterPro" id="IPR007630">
    <property type="entry name" value="RNA_pol_sigma70_r4"/>
</dbReference>
<dbReference type="SUPFAM" id="SSF88659">
    <property type="entry name" value="Sigma3 and sigma4 domains of RNA polymerase sigma factors"/>
    <property type="match status" value="1"/>
</dbReference>
<dbReference type="InterPro" id="IPR036388">
    <property type="entry name" value="WH-like_DNA-bd_sf"/>
</dbReference>
<dbReference type="CDD" id="cd06171">
    <property type="entry name" value="Sigma70_r4"/>
    <property type="match status" value="1"/>
</dbReference>
<gene>
    <name evidence="6" type="ORF">CF651_18450</name>
</gene>
<keyword evidence="4" id="KW-0804">Transcription</keyword>
<keyword evidence="3" id="KW-0731">Sigma factor</keyword>
<dbReference type="AlphaFoldDB" id="A0A229UNI4"/>
<dbReference type="InterPro" id="IPR039425">
    <property type="entry name" value="RNA_pol_sigma-70-like"/>
</dbReference>
<comment type="caution">
    <text evidence="6">The sequence shown here is derived from an EMBL/GenBank/DDBJ whole genome shotgun (WGS) entry which is preliminary data.</text>
</comment>
<evidence type="ECO:0000256" key="3">
    <source>
        <dbReference type="ARBA" id="ARBA00023082"/>
    </source>
</evidence>
<evidence type="ECO:0000259" key="5">
    <source>
        <dbReference type="Pfam" id="PF04545"/>
    </source>
</evidence>
<feature type="domain" description="RNA polymerase sigma-70 region 4" evidence="5">
    <location>
        <begin position="129"/>
        <end position="175"/>
    </location>
</feature>
<dbReference type="SUPFAM" id="SSF88946">
    <property type="entry name" value="Sigma2 domain of RNA polymerase sigma factors"/>
    <property type="match status" value="1"/>
</dbReference>
<dbReference type="Gene3D" id="1.10.10.10">
    <property type="entry name" value="Winged helix-like DNA-binding domain superfamily/Winged helix DNA-binding domain"/>
    <property type="match status" value="1"/>
</dbReference>
<evidence type="ECO:0000256" key="1">
    <source>
        <dbReference type="ARBA" id="ARBA00010641"/>
    </source>
</evidence>
<dbReference type="NCBIfam" id="TIGR02937">
    <property type="entry name" value="sigma70-ECF"/>
    <property type="match status" value="1"/>
</dbReference>
<proteinExistence type="inferred from homology"/>
<dbReference type="EMBL" id="NMQW01000025">
    <property type="protein sequence ID" value="OXM84884.1"/>
    <property type="molecule type" value="Genomic_DNA"/>
</dbReference>
<dbReference type="GO" id="GO:0016987">
    <property type="term" value="F:sigma factor activity"/>
    <property type="evidence" value="ECO:0007669"/>
    <property type="project" value="UniProtKB-KW"/>
</dbReference>
<accession>A0A229UNI4</accession>
<comment type="similarity">
    <text evidence="1">Belongs to the sigma-70 factor family. ECF subfamily.</text>
</comment>
<dbReference type="PANTHER" id="PTHR43133:SF60">
    <property type="entry name" value="RNA POLYMERASE SIGMA FACTOR SIGV"/>
    <property type="match status" value="1"/>
</dbReference>
<evidence type="ECO:0000313" key="6">
    <source>
        <dbReference type="EMBL" id="OXM84884.1"/>
    </source>
</evidence>
<dbReference type="GO" id="GO:0006352">
    <property type="term" value="P:DNA-templated transcription initiation"/>
    <property type="evidence" value="ECO:0007669"/>
    <property type="project" value="InterPro"/>
</dbReference>
<dbReference type="OrthoDB" id="9785675at2"/>
<dbReference type="InterPro" id="IPR013325">
    <property type="entry name" value="RNA_pol_sigma_r2"/>
</dbReference>
<keyword evidence="7" id="KW-1185">Reference proteome</keyword>
<dbReference type="PANTHER" id="PTHR43133">
    <property type="entry name" value="RNA POLYMERASE ECF-TYPE SIGMA FACTO"/>
    <property type="match status" value="1"/>
</dbReference>
<dbReference type="RefSeq" id="WP_094016332.1">
    <property type="nucleotide sequence ID" value="NZ_NMQW01000025.1"/>
</dbReference>
<name>A0A229UNI4_9BACL</name>
<evidence type="ECO:0000313" key="7">
    <source>
        <dbReference type="Proteomes" id="UP000215509"/>
    </source>
</evidence>
<organism evidence="6 7">
    <name type="scientific">Paenibacillus rigui</name>
    <dbReference type="NCBI Taxonomy" id="554312"/>
    <lineage>
        <taxon>Bacteria</taxon>
        <taxon>Bacillati</taxon>
        <taxon>Bacillota</taxon>
        <taxon>Bacilli</taxon>
        <taxon>Bacillales</taxon>
        <taxon>Paenibacillaceae</taxon>
        <taxon>Paenibacillus</taxon>
    </lineage>
</organism>
<dbReference type="Pfam" id="PF04545">
    <property type="entry name" value="Sigma70_r4"/>
    <property type="match status" value="1"/>
</dbReference>
<dbReference type="InterPro" id="IPR014284">
    <property type="entry name" value="RNA_pol_sigma-70_dom"/>
</dbReference>
<dbReference type="Proteomes" id="UP000215509">
    <property type="component" value="Unassembled WGS sequence"/>
</dbReference>
<keyword evidence="2" id="KW-0805">Transcription regulation</keyword>
<reference evidence="6 7" key="1">
    <citation type="submission" date="2017-07" db="EMBL/GenBank/DDBJ databases">
        <title>Genome sequencing and assembly of Paenibacillus rigui.</title>
        <authorList>
            <person name="Mayilraj S."/>
        </authorList>
    </citation>
    <scope>NUCLEOTIDE SEQUENCE [LARGE SCALE GENOMIC DNA]</scope>
    <source>
        <strain evidence="6 7">JCM 16352</strain>
    </source>
</reference>